<comment type="caution">
    <text evidence="2">The sequence shown here is derived from an EMBL/GenBank/DDBJ whole genome shotgun (WGS) entry which is preliminary data.</text>
</comment>
<dbReference type="Proteomes" id="UP001595190">
    <property type="component" value="Unassembled WGS sequence"/>
</dbReference>
<feature type="domain" description="UreE urease accessory N-terminal" evidence="1">
    <location>
        <begin position="23"/>
        <end position="85"/>
    </location>
</feature>
<dbReference type="EMBL" id="JBHGPK010000032">
    <property type="protein sequence ID" value="MFC2254396.1"/>
    <property type="molecule type" value="Genomic_DNA"/>
</dbReference>
<dbReference type="RefSeq" id="WP_394315088.1">
    <property type="nucleotide sequence ID" value="NZ_JBHGPK010000032.1"/>
</dbReference>
<proteinExistence type="predicted"/>
<dbReference type="InterPro" id="IPR036118">
    <property type="entry name" value="UreE_N_sf"/>
</dbReference>
<dbReference type="Gene3D" id="2.60.260.20">
    <property type="entry name" value="Urease metallochaperone UreE, N-terminal domain"/>
    <property type="match status" value="1"/>
</dbReference>
<dbReference type="SUPFAM" id="SSF69287">
    <property type="entry name" value="Urease metallochaperone UreE, N-terminal domain"/>
    <property type="match status" value="1"/>
</dbReference>
<protein>
    <submittedName>
        <fullName evidence="2">Urease accessory protein UreE</fullName>
    </submittedName>
</protein>
<organism evidence="2 3">
    <name type="scientific">Labrys neptuniae</name>
    <dbReference type="NCBI Taxonomy" id="376174"/>
    <lineage>
        <taxon>Bacteria</taxon>
        <taxon>Pseudomonadati</taxon>
        <taxon>Pseudomonadota</taxon>
        <taxon>Alphaproteobacteria</taxon>
        <taxon>Hyphomicrobiales</taxon>
        <taxon>Xanthobacteraceae</taxon>
        <taxon>Labrys</taxon>
    </lineage>
</organism>
<evidence type="ECO:0000313" key="2">
    <source>
        <dbReference type="EMBL" id="MFC2254396.1"/>
    </source>
</evidence>
<reference evidence="2 3" key="1">
    <citation type="submission" date="2024-09" db="EMBL/GenBank/DDBJ databases">
        <title>Description of Labrys sedimenti sp. nov., isolated from a diclofenac-degrading enrichment culture, and genome-based reclassification of Labrys portucalensis as a later heterotypic synonym of Labrys neptuniae.</title>
        <authorList>
            <person name="Tancsics A."/>
            <person name="Csepanyi A."/>
        </authorList>
    </citation>
    <scope>NUCLEOTIDE SEQUENCE [LARGE SCALE GENOMIC DNA]</scope>
    <source>
        <strain evidence="2 3">LMG 23412</strain>
    </source>
</reference>
<dbReference type="InterPro" id="IPR004029">
    <property type="entry name" value="UreE_N"/>
</dbReference>
<accession>A0ABV6ZQF4</accession>
<dbReference type="SMART" id="SM00988">
    <property type="entry name" value="UreE_N"/>
    <property type="match status" value="1"/>
</dbReference>
<evidence type="ECO:0000313" key="3">
    <source>
        <dbReference type="Proteomes" id="UP001595190"/>
    </source>
</evidence>
<gene>
    <name evidence="2" type="ORF">ACETRX_32570</name>
</gene>
<evidence type="ECO:0000259" key="1">
    <source>
        <dbReference type="SMART" id="SM00988"/>
    </source>
</evidence>
<name>A0ABV6ZQF4_9HYPH</name>
<sequence>MSQDRIGRVVIGAILGDRAEAAMAAQLHDIGHEGGLETLMLAPVDLPRRRFHAVTQAGTQCFVQLPRDSMLFDGAVIHLENRRAIVVHVGEQRWLQLRPAAGAELELGYLAGNLHWRVRFEGETLLVALDGPIESYRARLRDFLDRGKVTILE</sequence>